<gene>
    <name evidence="2" type="ORF">GQS65_04720</name>
</gene>
<evidence type="ECO:0000256" key="1">
    <source>
        <dbReference type="SAM" id="Phobius"/>
    </source>
</evidence>
<feature type="transmembrane region" description="Helical" evidence="1">
    <location>
        <begin position="69"/>
        <end position="90"/>
    </location>
</feature>
<keyword evidence="3" id="KW-1185">Reference proteome</keyword>
<feature type="transmembrane region" description="Helical" evidence="1">
    <location>
        <begin position="40"/>
        <end position="63"/>
    </location>
</feature>
<dbReference type="EMBL" id="WSZK01000011">
    <property type="protein sequence ID" value="MWG33803.1"/>
    <property type="molecule type" value="Genomic_DNA"/>
</dbReference>
<keyword evidence="1" id="KW-1133">Transmembrane helix</keyword>
<keyword evidence="1" id="KW-0812">Transmembrane</keyword>
<protein>
    <recommendedName>
        <fullName evidence="4">YapH protein</fullName>
    </recommendedName>
</protein>
<dbReference type="Pfam" id="PF24365">
    <property type="entry name" value="DUF7521"/>
    <property type="match status" value="1"/>
</dbReference>
<feature type="transmembrane region" description="Helical" evidence="1">
    <location>
        <begin position="6"/>
        <end position="28"/>
    </location>
</feature>
<name>A0A6B0GM16_9EURY</name>
<evidence type="ECO:0000313" key="2">
    <source>
        <dbReference type="EMBL" id="MWG33803.1"/>
    </source>
</evidence>
<dbReference type="AlphaFoldDB" id="A0A6B0GM16"/>
<dbReference type="InterPro" id="IPR055943">
    <property type="entry name" value="DUF7521"/>
</dbReference>
<organism evidence="2 3">
    <name type="scientific">Halomarina oriensis</name>
    <dbReference type="NCBI Taxonomy" id="671145"/>
    <lineage>
        <taxon>Archaea</taxon>
        <taxon>Methanobacteriati</taxon>
        <taxon>Methanobacteriota</taxon>
        <taxon>Stenosarchaea group</taxon>
        <taxon>Halobacteria</taxon>
        <taxon>Halobacteriales</taxon>
        <taxon>Natronomonadaceae</taxon>
        <taxon>Halomarina</taxon>
    </lineage>
</organism>
<comment type="caution">
    <text evidence="2">The sequence shown here is derived from an EMBL/GenBank/DDBJ whole genome shotgun (WGS) entry which is preliminary data.</text>
</comment>
<dbReference type="Proteomes" id="UP000451471">
    <property type="component" value="Unassembled WGS sequence"/>
</dbReference>
<dbReference type="RefSeq" id="WP_158203529.1">
    <property type="nucleotide sequence ID" value="NZ_WSZK01000011.1"/>
</dbReference>
<reference evidence="2 3" key="1">
    <citation type="submission" date="2019-12" db="EMBL/GenBank/DDBJ databases">
        <title>Halocatena pleomorpha gen. nov. sp. nov., an extremely halophilic archaeon of family Halobacteriaceae isolated from saltpan soil.</title>
        <authorList>
            <person name="Pal Y."/>
            <person name="Verma A."/>
            <person name="Krishnamurthi S."/>
            <person name="Kumar P."/>
        </authorList>
    </citation>
    <scope>NUCLEOTIDE SEQUENCE [LARGE SCALE GENOMIC DNA]</scope>
    <source>
        <strain evidence="2 3">JCM 16495</strain>
    </source>
</reference>
<accession>A0A6B0GM16</accession>
<proteinExistence type="predicted"/>
<keyword evidence="1" id="KW-0472">Membrane</keyword>
<evidence type="ECO:0008006" key="4">
    <source>
        <dbReference type="Google" id="ProtNLM"/>
    </source>
</evidence>
<sequence length="92" mass="9682">MNTNITTTVIVLKTLTLLLGGSITFFAFKAYRRTAAPALRALALGFGAVTIGALLAGIADQFLPVDPSIALVLESLFTTVGFGVILYSLYVD</sequence>
<evidence type="ECO:0000313" key="3">
    <source>
        <dbReference type="Proteomes" id="UP000451471"/>
    </source>
</evidence>
<dbReference type="OrthoDB" id="170398at2157"/>